<dbReference type="InterPro" id="IPR002156">
    <property type="entry name" value="RNaseH_domain"/>
</dbReference>
<evidence type="ECO:0000256" key="10">
    <source>
        <dbReference type="HAMAP-Rule" id="MF_00042"/>
    </source>
</evidence>
<dbReference type="InterPro" id="IPR022892">
    <property type="entry name" value="RNaseHI"/>
</dbReference>
<sequence>MNNRVTIYTDGSSLGNPGPGGFGVVLLAGPHRREISAGYRLTTNNRMELLAVITGLEALKRDGLDVTVYSDSRYVVDAVQKGWIYGWIRKGFAGKKNEDLWRRFMRVFDRHRVRFVWVKGHNDNAGNERCDRLATTAARGTELLEDTGYETAAVAGELPVSV</sequence>
<evidence type="ECO:0000259" key="11">
    <source>
        <dbReference type="PROSITE" id="PS50879"/>
    </source>
</evidence>
<comment type="cofactor">
    <cofactor evidence="10">
        <name>Mg(2+)</name>
        <dbReference type="ChEBI" id="CHEBI:18420"/>
    </cofactor>
    <text evidence="10">Binds 1 Mg(2+) ion per subunit. May bind a second metal ion at a regulatory site, or after substrate binding.</text>
</comment>
<dbReference type="HAMAP" id="MF_00042">
    <property type="entry name" value="RNase_H"/>
    <property type="match status" value="1"/>
</dbReference>
<evidence type="ECO:0000256" key="7">
    <source>
        <dbReference type="ARBA" id="ARBA00022759"/>
    </source>
</evidence>
<keyword evidence="5 10" id="KW-0540">Nuclease</keyword>
<dbReference type="PANTHER" id="PTHR10642:SF26">
    <property type="entry name" value="RIBONUCLEASE H1"/>
    <property type="match status" value="1"/>
</dbReference>
<keyword evidence="13" id="KW-1185">Reference proteome</keyword>
<organism evidence="12 13">
    <name type="scientific">Rikenella microfusus</name>
    <dbReference type="NCBI Taxonomy" id="28139"/>
    <lineage>
        <taxon>Bacteria</taxon>
        <taxon>Pseudomonadati</taxon>
        <taxon>Bacteroidota</taxon>
        <taxon>Bacteroidia</taxon>
        <taxon>Bacteroidales</taxon>
        <taxon>Rikenellaceae</taxon>
        <taxon>Rikenella</taxon>
    </lineage>
</organism>
<proteinExistence type="inferred from homology"/>
<dbReference type="NCBIfam" id="NF001236">
    <property type="entry name" value="PRK00203.1"/>
    <property type="match status" value="1"/>
</dbReference>
<feature type="binding site" evidence="10">
    <location>
        <position position="131"/>
    </location>
    <ligand>
        <name>Mg(2+)</name>
        <dbReference type="ChEBI" id="CHEBI:18420"/>
        <label>2</label>
    </ligand>
</feature>
<reference evidence="12 13" key="1">
    <citation type="submission" date="2018-06" db="EMBL/GenBank/DDBJ databases">
        <authorList>
            <consortium name="Pathogen Informatics"/>
            <person name="Doyle S."/>
        </authorList>
    </citation>
    <scope>NUCLEOTIDE SEQUENCE [LARGE SCALE GENOMIC DNA]</scope>
    <source>
        <strain evidence="12 13">NCTC11190</strain>
    </source>
</reference>
<dbReference type="InterPro" id="IPR050092">
    <property type="entry name" value="RNase_H"/>
</dbReference>
<dbReference type="EMBL" id="UGVL01000001">
    <property type="protein sequence ID" value="SUE33345.1"/>
    <property type="molecule type" value="Genomic_DNA"/>
</dbReference>
<evidence type="ECO:0000256" key="2">
    <source>
        <dbReference type="ARBA" id="ARBA00005300"/>
    </source>
</evidence>
<dbReference type="AlphaFoldDB" id="A0A379MPA0"/>
<dbReference type="GO" id="GO:0043137">
    <property type="term" value="P:DNA replication, removal of RNA primer"/>
    <property type="evidence" value="ECO:0007669"/>
    <property type="project" value="TreeGrafter"/>
</dbReference>
<evidence type="ECO:0000256" key="9">
    <source>
        <dbReference type="ARBA" id="ARBA00022842"/>
    </source>
</evidence>
<feature type="domain" description="RNase H type-1" evidence="11">
    <location>
        <begin position="1"/>
        <end position="139"/>
    </location>
</feature>
<dbReference type="PROSITE" id="PS50879">
    <property type="entry name" value="RNASE_H_1"/>
    <property type="match status" value="1"/>
</dbReference>
<dbReference type="GO" id="GO:0000287">
    <property type="term" value="F:magnesium ion binding"/>
    <property type="evidence" value="ECO:0007669"/>
    <property type="project" value="UniProtKB-UniRule"/>
</dbReference>
<keyword evidence="9 10" id="KW-0460">Magnesium</keyword>
<comment type="function">
    <text evidence="10">Endonuclease that specifically degrades the RNA of RNA-DNA hybrids.</text>
</comment>
<dbReference type="GO" id="GO:0004523">
    <property type="term" value="F:RNA-DNA hybrid ribonuclease activity"/>
    <property type="evidence" value="ECO:0007669"/>
    <property type="project" value="UniProtKB-UniRule"/>
</dbReference>
<evidence type="ECO:0000256" key="1">
    <source>
        <dbReference type="ARBA" id="ARBA00000077"/>
    </source>
</evidence>
<comment type="subunit">
    <text evidence="3 10">Monomer.</text>
</comment>
<protein>
    <recommendedName>
        <fullName evidence="4 10">Ribonuclease H</fullName>
        <shortName evidence="10">RNase H</shortName>
        <ecNumber evidence="4 10">3.1.26.4</ecNumber>
    </recommendedName>
</protein>
<keyword evidence="6 10" id="KW-0479">Metal-binding</keyword>
<feature type="binding site" evidence="10">
    <location>
        <position position="10"/>
    </location>
    <ligand>
        <name>Mg(2+)</name>
        <dbReference type="ChEBI" id="CHEBI:18420"/>
        <label>2</label>
    </ligand>
</feature>
<evidence type="ECO:0000256" key="8">
    <source>
        <dbReference type="ARBA" id="ARBA00022801"/>
    </source>
</evidence>
<evidence type="ECO:0000256" key="3">
    <source>
        <dbReference type="ARBA" id="ARBA00011245"/>
    </source>
</evidence>
<dbReference type="InterPro" id="IPR012337">
    <property type="entry name" value="RNaseH-like_sf"/>
</dbReference>
<evidence type="ECO:0000256" key="5">
    <source>
        <dbReference type="ARBA" id="ARBA00022722"/>
    </source>
</evidence>
<gene>
    <name evidence="10 12" type="primary">rnhA</name>
    <name evidence="12" type="ORF">NCTC11190_00552</name>
</gene>
<feature type="binding site" evidence="10">
    <location>
        <position position="71"/>
    </location>
    <ligand>
        <name>Mg(2+)</name>
        <dbReference type="ChEBI" id="CHEBI:18420"/>
        <label>1</label>
    </ligand>
</feature>
<feature type="binding site" evidence="10">
    <location>
        <position position="48"/>
    </location>
    <ligand>
        <name>Mg(2+)</name>
        <dbReference type="ChEBI" id="CHEBI:18420"/>
        <label>1</label>
    </ligand>
</feature>
<dbReference type="SUPFAM" id="SSF53098">
    <property type="entry name" value="Ribonuclease H-like"/>
    <property type="match status" value="1"/>
</dbReference>
<dbReference type="RefSeq" id="WP_037291514.1">
    <property type="nucleotide sequence ID" value="NZ_DBEWVC010000104.1"/>
</dbReference>
<dbReference type="Gene3D" id="3.30.420.10">
    <property type="entry name" value="Ribonuclease H-like superfamily/Ribonuclease H"/>
    <property type="match status" value="1"/>
</dbReference>
<dbReference type="PANTHER" id="PTHR10642">
    <property type="entry name" value="RIBONUCLEASE H1"/>
    <property type="match status" value="1"/>
</dbReference>
<accession>A0A379MPA0</accession>
<evidence type="ECO:0000313" key="12">
    <source>
        <dbReference type="EMBL" id="SUE33345.1"/>
    </source>
</evidence>
<comment type="similarity">
    <text evidence="2 10">Belongs to the RNase H family.</text>
</comment>
<comment type="subcellular location">
    <subcellularLocation>
        <location evidence="10">Cytoplasm</location>
    </subcellularLocation>
</comment>
<dbReference type="Pfam" id="PF00075">
    <property type="entry name" value="RNase_H"/>
    <property type="match status" value="1"/>
</dbReference>
<comment type="catalytic activity">
    <reaction evidence="1 10">
        <text>Endonucleolytic cleavage to 5'-phosphomonoester.</text>
        <dbReference type="EC" id="3.1.26.4"/>
    </reaction>
</comment>
<dbReference type="InterPro" id="IPR036397">
    <property type="entry name" value="RNaseH_sf"/>
</dbReference>
<feature type="binding site" evidence="10">
    <location>
        <position position="10"/>
    </location>
    <ligand>
        <name>Mg(2+)</name>
        <dbReference type="ChEBI" id="CHEBI:18420"/>
        <label>1</label>
    </ligand>
</feature>
<dbReference type="OrthoDB" id="7845843at2"/>
<dbReference type="STRING" id="880526.GCA_000427365_00894"/>
<dbReference type="GO" id="GO:0003676">
    <property type="term" value="F:nucleic acid binding"/>
    <property type="evidence" value="ECO:0007669"/>
    <property type="project" value="InterPro"/>
</dbReference>
<keyword evidence="7 10" id="KW-0255">Endonuclease</keyword>
<dbReference type="CDD" id="cd09278">
    <property type="entry name" value="RNase_HI_prokaryote_like"/>
    <property type="match status" value="1"/>
</dbReference>
<keyword evidence="8 10" id="KW-0378">Hydrolase</keyword>
<evidence type="ECO:0000256" key="6">
    <source>
        <dbReference type="ARBA" id="ARBA00022723"/>
    </source>
</evidence>
<keyword evidence="10" id="KW-0963">Cytoplasm</keyword>
<evidence type="ECO:0000256" key="4">
    <source>
        <dbReference type="ARBA" id="ARBA00012180"/>
    </source>
</evidence>
<dbReference type="GO" id="GO:0005737">
    <property type="term" value="C:cytoplasm"/>
    <property type="evidence" value="ECO:0007669"/>
    <property type="project" value="UniProtKB-SubCell"/>
</dbReference>
<evidence type="ECO:0000313" key="13">
    <source>
        <dbReference type="Proteomes" id="UP000255233"/>
    </source>
</evidence>
<name>A0A379MPA0_9BACT</name>
<dbReference type="EC" id="3.1.26.4" evidence="4 10"/>
<dbReference type="Proteomes" id="UP000255233">
    <property type="component" value="Unassembled WGS sequence"/>
</dbReference>